<dbReference type="EMBL" id="GGEC01070125">
    <property type="protein sequence ID" value="MBX50609.1"/>
    <property type="molecule type" value="Transcribed_RNA"/>
</dbReference>
<protein>
    <submittedName>
        <fullName evidence="2">Uncharacterized protein</fullName>
    </submittedName>
</protein>
<evidence type="ECO:0000313" key="2">
    <source>
        <dbReference type="EMBL" id="MBX50609.1"/>
    </source>
</evidence>
<organism evidence="2">
    <name type="scientific">Rhizophora mucronata</name>
    <name type="common">Asiatic mangrove</name>
    <dbReference type="NCBI Taxonomy" id="61149"/>
    <lineage>
        <taxon>Eukaryota</taxon>
        <taxon>Viridiplantae</taxon>
        <taxon>Streptophyta</taxon>
        <taxon>Embryophyta</taxon>
        <taxon>Tracheophyta</taxon>
        <taxon>Spermatophyta</taxon>
        <taxon>Magnoliopsida</taxon>
        <taxon>eudicotyledons</taxon>
        <taxon>Gunneridae</taxon>
        <taxon>Pentapetalae</taxon>
        <taxon>rosids</taxon>
        <taxon>fabids</taxon>
        <taxon>Malpighiales</taxon>
        <taxon>Rhizophoraceae</taxon>
        <taxon>Rhizophora</taxon>
    </lineage>
</organism>
<accession>A0A2P2P7D7</accession>
<evidence type="ECO:0000256" key="1">
    <source>
        <dbReference type="SAM" id="MobiDB-lite"/>
    </source>
</evidence>
<sequence length="64" mass="7160">MARNLSSFNWERDWGKEPKMRPGTMDNSAKAESFPMEGSSRPVRPGEPALGSPRLRAITLLESQ</sequence>
<feature type="compositionally biased region" description="Basic and acidic residues" evidence="1">
    <location>
        <begin position="10"/>
        <end position="20"/>
    </location>
</feature>
<proteinExistence type="predicted"/>
<name>A0A2P2P7D7_RHIMU</name>
<dbReference type="AlphaFoldDB" id="A0A2P2P7D7"/>
<feature type="region of interest" description="Disordered" evidence="1">
    <location>
        <begin position="1"/>
        <end position="54"/>
    </location>
</feature>
<reference evidence="2" key="1">
    <citation type="submission" date="2018-02" db="EMBL/GenBank/DDBJ databases">
        <title>Rhizophora mucronata_Transcriptome.</title>
        <authorList>
            <person name="Meera S.P."/>
            <person name="Sreeshan A."/>
            <person name="Augustine A."/>
        </authorList>
    </citation>
    <scope>NUCLEOTIDE SEQUENCE</scope>
    <source>
        <tissue evidence="2">Leaf</tissue>
    </source>
</reference>